<dbReference type="InterPro" id="IPR020846">
    <property type="entry name" value="MFS_dom"/>
</dbReference>
<dbReference type="FunCoup" id="A0A0C2X9Y0">
    <property type="interactions" value="93"/>
</dbReference>
<evidence type="ECO:0000313" key="9">
    <source>
        <dbReference type="Proteomes" id="UP000054549"/>
    </source>
</evidence>
<dbReference type="AlphaFoldDB" id="A0A0C2X9Y0"/>
<feature type="transmembrane region" description="Helical" evidence="6">
    <location>
        <begin position="100"/>
        <end position="119"/>
    </location>
</feature>
<feature type="transmembrane region" description="Helical" evidence="6">
    <location>
        <begin position="157"/>
        <end position="176"/>
    </location>
</feature>
<dbReference type="GO" id="GO:0022857">
    <property type="term" value="F:transmembrane transporter activity"/>
    <property type="evidence" value="ECO:0007669"/>
    <property type="project" value="InterPro"/>
</dbReference>
<keyword evidence="3 6" id="KW-0812">Transmembrane</keyword>
<sequence length="511" mass="56131">MADLKIDDLNRANTVKALEKKIIWKLDSRIMPLVTLIYVANALDKFNVGNAEIAGLTTDLKLHGVQFNTALSGQYFSLPKYILSELPSNLVMKKFRSGRWLGFLAICWGLVTTFTGLMQNYTGFIIVRLMLGLFEGGLAPGILLYMSCLYKRHELQLRIGLLTTAGELRLLASIIVKMDGVRNLSGWRWIFILEGIATVMIGILIAVILPNDVRSAWFLSKEERGLASKSPMLSNDGTRPILSFRVAPGAGPSGLGGTLETEVTNSEEDEAFEWKEVKRGIVDIQTWLTGLALVGVTVNIYSVQFFLHVSLLQLPTIIVGFGYTGMQAQLYTVLPLALASMFIIITSALSDRLKLRGPIVLMATPLTIIGYTMVIMGENNTIRYVGCCFLAIGCYISGPCLLTLLTNNSGGHYKRATATGMLLTFSALSGAIAPFLYTSDQTYMRGHLISLGFAILTWISTAANVLYCIRENKARSEGRRAGNVEGYNVLRDAGLTKAPIGDRHPNFKFTL</sequence>
<accession>A0A0C2X9Y0</accession>
<protein>
    <recommendedName>
        <fullName evidence="7">Major facilitator superfamily (MFS) profile domain-containing protein</fullName>
    </recommendedName>
</protein>
<dbReference type="GO" id="GO:0016020">
    <property type="term" value="C:membrane"/>
    <property type="evidence" value="ECO:0007669"/>
    <property type="project" value="UniProtKB-SubCell"/>
</dbReference>
<dbReference type="Proteomes" id="UP000054549">
    <property type="component" value="Unassembled WGS sequence"/>
</dbReference>
<evidence type="ECO:0000256" key="1">
    <source>
        <dbReference type="ARBA" id="ARBA00004141"/>
    </source>
</evidence>
<proteinExistence type="predicted"/>
<evidence type="ECO:0000259" key="7">
    <source>
        <dbReference type="PROSITE" id="PS50850"/>
    </source>
</evidence>
<dbReference type="EMBL" id="KN818238">
    <property type="protein sequence ID" value="KIL66116.1"/>
    <property type="molecule type" value="Genomic_DNA"/>
</dbReference>
<dbReference type="PANTHER" id="PTHR43791:SF53">
    <property type="entry name" value="MAJOR FACILITATOR SUPERFAMILY (MFS) PROFILE DOMAIN-CONTAINING PROTEIN"/>
    <property type="match status" value="1"/>
</dbReference>
<dbReference type="PROSITE" id="PS50850">
    <property type="entry name" value="MFS"/>
    <property type="match status" value="1"/>
</dbReference>
<evidence type="ECO:0000256" key="3">
    <source>
        <dbReference type="ARBA" id="ARBA00022692"/>
    </source>
</evidence>
<dbReference type="Pfam" id="PF07690">
    <property type="entry name" value="MFS_1"/>
    <property type="match status" value="1"/>
</dbReference>
<evidence type="ECO:0000256" key="2">
    <source>
        <dbReference type="ARBA" id="ARBA00022448"/>
    </source>
</evidence>
<evidence type="ECO:0000256" key="6">
    <source>
        <dbReference type="SAM" id="Phobius"/>
    </source>
</evidence>
<organism evidence="8 9">
    <name type="scientific">Amanita muscaria (strain Koide BX008)</name>
    <dbReference type="NCBI Taxonomy" id="946122"/>
    <lineage>
        <taxon>Eukaryota</taxon>
        <taxon>Fungi</taxon>
        <taxon>Dikarya</taxon>
        <taxon>Basidiomycota</taxon>
        <taxon>Agaricomycotina</taxon>
        <taxon>Agaricomycetes</taxon>
        <taxon>Agaricomycetidae</taxon>
        <taxon>Agaricales</taxon>
        <taxon>Pluteineae</taxon>
        <taxon>Amanitaceae</taxon>
        <taxon>Amanita</taxon>
    </lineage>
</organism>
<feature type="transmembrane region" description="Helical" evidence="6">
    <location>
        <begin position="382"/>
        <end position="405"/>
    </location>
</feature>
<comment type="subcellular location">
    <subcellularLocation>
        <location evidence="1">Membrane</location>
        <topology evidence="1">Multi-pass membrane protein</topology>
    </subcellularLocation>
</comment>
<dbReference type="InParanoid" id="A0A0C2X9Y0"/>
<dbReference type="OrthoDB" id="9971669at2759"/>
<dbReference type="FunFam" id="1.20.1250.20:FF:000018">
    <property type="entry name" value="MFS transporter permease"/>
    <property type="match status" value="1"/>
</dbReference>
<feature type="transmembrane region" description="Helical" evidence="6">
    <location>
        <begin position="328"/>
        <end position="347"/>
    </location>
</feature>
<feature type="transmembrane region" description="Helical" evidence="6">
    <location>
        <begin position="449"/>
        <end position="469"/>
    </location>
</feature>
<feature type="transmembrane region" description="Helical" evidence="6">
    <location>
        <begin position="188"/>
        <end position="209"/>
    </location>
</feature>
<dbReference type="InterPro" id="IPR011701">
    <property type="entry name" value="MFS"/>
</dbReference>
<name>A0A0C2X9Y0_AMAMK</name>
<feature type="domain" description="Major facilitator superfamily (MFS) profile" evidence="7">
    <location>
        <begin position="30"/>
        <end position="475"/>
    </location>
</feature>
<reference evidence="8 9" key="1">
    <citation type="submission" date="2014-04" db="EMBL/GenBank/DDBJ databases">
        <title>Evolutionary Origins and Diversification of the Mycorrhizal Mutualists.</title>
        <authorList>
            <consortium name="DOE Joint Genome Institute"/>
            <consortium name="Mycorrhizal Genomics Consortium"/>
            <person name="Kohler A."/>
            <person name="Kuo A."/>
            <person name="Nagy L.G."/>
            <person name="Floudas D."/>
            <person name="Copeland A."/>
            <person name="Barry K.W."/>
            <person name="Cichocki N."/>
            <person name="Veneault-Fourrey C."/>
            <person name="LaButti K."/>
            <person name="Lindquist E.A."/>
            <person name="Lipzen A."/>
            <person name="Lundell T."/>
            <person name="Morin E."/>
            <person name="Murat C."/>
            <person name="Riley R."/>
            <person name="Ohm R."/>
            <person name="Sun H."/>
            <person name="Tunlid A."/>
            <person name="Henrissat B."/>
            <person name="Grigoriev I.V."/>
            <person name="Hibbett D.S."/>
            <person name="Martin F."/>
        </authorList>
    </citation>
    <scope>NUCLEOTIDE SEQUENCE [LARGE SCALE GENOMIC DNA]</scope>
    <source>
        <strain evidence="8 9">Koide BX008</strain>
    </source>
</reference>
<evidence type="ECO:0000256" key="4">
    <source>
        <dbReference type="ARBA" id="ARBA00022989"/>
    </source>
</evidence>
<keyword evidence="2" id="KW-0813">Transport</keyword>
<feature type="transmembrane region" description="Helical" evidence="6">
    <location>
        <begin position="125"/>
        <end position="145"/>
    </location>
</feature>
<feature type="transmembrane region" description="Helical" evidence="6">
    <location>
        <begin position="359"/>
        <end position="376"/>
    </location>
</feature>
<keyword evidence="9" id="KW-1185">Reference proteome</keyword>
<keyword evidence="5 6" id="KW-0472">Membrane</keyword>
<feature type="transmembrane region" description="Helical" evidence="6">
    <location>
        <begin position="287"/>
        <end position="308"/>
    </location>
</feature>
<dbReference type="STRING" id="946122.A0A0C2X9Y0"/>
<dbReference type="SUPFAM" id="SSF103473">
    <property type="entry name" value="MFS general substrate transporter"/>
    <property type="match status" value="1"/>
</dbReference>
<gene>
    <name evidence="8" type="ORF">M378DRAFT_104160</name>
</gene>
<dbReference type="HOGENOM" id="CLU_001265_0_1_1"/>
<feature type="transmembrane region" description="Helical" evidence="6">
    <location>
        <begin position="417"/>
        <end position="437"/>
    </location>
</feature>
<dbReference type="PANTHER" id="PTHR43791">
    <property type="entry name" value="PERMEASE-RELATED"/>
    <property type="match status" value="1"/>
</dbReference>
<evidence type="ECO:0000313" key="8">
    <source>
        <dbReference type="EMBL" id="KIL66116.1"/>
    </source>
</evidence>
<evidence type="ECO:0000256" key="5">
    <source>
        <dbReference type="ARBA" id="ARBA00023136"/>
    </source>
</evidence>
<dbReference type="Gene3D" id="1.20.1250.20">
    <property type="entry name" value="MFS general substrate transporter like domains"/>
    <property type="match status" value="2"/>
</dbReference>
<dbReference type="InterPro" id="IPR036259">
    <property type="entry name" value="MFS_trans_sf"/>
</dbReference>
<keyword evidence="4 6" id="KW-1133">Transmembrane helix</keyword>